<feature type="region of interest" description="Disordered" evidence="1">
    <location>
        <begin position="75"/>
        <end position="121"/>
    </location>
</feature>
<evidence type="ECO:0000313" key="3">
    <source>
        <dbReference type="EMBL" id="OTG32061.1"/>
    </source>
</evidence>
<dbReference type="PANTHER" id="PTHR33416">
    <property type="entry name" value="NUCLEAR PORE COMPLEX PROTEIN NUP1"/>
    <property type="match status" value="1"/>
</dbReference>
<dbReference type="STRING" id="4232.A0A251VBP0"/>
<feature type="compositionally biased region" description="Polar residues" evidence="1">
    <location>
        <begin position="112"/>
        <end position="121"/>
    </location>
</feature>
<reference evidence="2" key="3">
    <citation type="submission" date="2020-06" db="EMBL/GenBank/DDBJ databases">
        <title>Helianthus annuus Genome sequencing and assembly Release 2.</title>
        <authorList>
            <person name="Gouzy J."/>
            <person name="Langlade N."/>
            <person name="Munos S."/>
        </authorList>
    </citation>
    <scope>NUCLEOTIDE SEQUENCE</scope>
    <source>
        <tissue evidence="2">Leaves</tissue>
    </source>
</reference>
<gene>
    <name evidence="3" type="ORF">HannXRQ_Chr03g0082481</name>
    <name evidence="2" type="ORF">HanXRQr2_Chr03g0124491</name>
</gene>
<reference evidence="2 4" key="1">
    <citation type="journal article" date="2017" name="Nature">
        <title>The sunflower genome provides insights into oil metabolism, flowering and Asterid evolution.</title>
        <authorList>
            <person name="Badouin H."/>
            <person name="Gouzy J."/>
            <person name="Grassa C.J."/>
            <person name="Murat F."/>
            <person name="Staton S.E."/>
            <person name="Cottret L."/>
            <person name="Lelandais-Briere C."/>
            <person name="Owens G.L."/>
            <person name="Carrere S."/>
            <person name="Mayjonade B."/>
            <person name="Legrand L."/>
            <person name="Gill N."/>
            <person name="Kane N.C."/>
            <person name="Bowers J.E."/>
            <person name="Hubner S."/>
            <person name="Bellec A."/>
            <person name="Berard A."/>
            <person name="Berges H."/>
            <person name="Blanchet N."/>
            <person name="Boniface M.C."/>
            <person name="Brunel D."/>
            <person name="Catrice O."/>
            <person name="Chaidir N."/>
            <person name="Claudel C."/>
            <person name="Donnadieu C."/>
            <person name="Faraut T."/>
            <person name="Fievet G."/>
            <person name="Helmstetter N."/>
            <person name="King M."/>
            <person name="Knapp S.J."/>
            <person name="Lai Z."/>
            <person name="Le Paslier M.C."/>
            <person name="Lippi Y."/>
            <person name="Lorenzon L."/>
            <person name="Mandel J.R."/>
            <person name="Marage G."/>
            <person name="Marchand G."/>
            <person name="Marquand E."/>
            <person name="Bret-Mestries E."/>
            <person name="Morien E."/>
            <person name="Nambeesan S."/>
            <person name="Nguyen T."/>
            <person name="Pegot-Espagnet P."/>
            <person name="Pouilly N."/>
            <person name="Raftis F."/>
            <person name="Sallet E."/>
            <person name="Schiex T."/>
            <person name="Thomas J."/>
            <person name="Vandecasteele C."/>
            <person name="Vares D."/>
            <person name="Vear F."/>
            <person name="Vautrin S."/>
            <person name="Crespi M."/>
            <person name="Mangin B."/>
            <person name="Burke J.M."/>
            <person name="Salse J."/>
            <person name="Munos S."/>
            <person name="Vincourt P."/>
            <person name="Rieseberg L.H."/>
            <person name="Langlade N.B."/>
        </authorList>
    </citation>
    <scope>NUCLEOTIDE SEQUENCE [LARGE SCALE GENOMIC DNA]</scope>
    <source>
        <strain evidence="4">cv. SF193</strain>
        <tissue evidence="2">Leaves</tissue>
    </source>
</reference>
<keyword evidence="4" id="KW-1185">Reference proteome</keyword>
<dbReference type="GO" id="GO:0071763">
    <property type="term" value="P:nuclear membrane organization"/>
    <property type="evidence" value="ECO:0000318"/>
    <property type="project" value="GO_Central"/>
</dbReference>
<dbReference type="AlphaFoldDB" id="A0A251VBP0"/>
<dbReference type="EMBL" id="CM007892">
    <property type="protein sequence ID" value="OTG32061.1"/>
    <property type="molecule type" value="Genomic_DNA"/>
</dbReference>
<evidence type="ECO:0000313" key="4">
    <source>
        <dbReference type="Proteomes" id="UP000215914"/>
    </source>
</evidence>
<feature type="compositionally biased region" description="Polar residues" evidence="1">
    <location>
        <begin position="300"/>
        <end position="333"/>
    </location>
</feature>
<dbReference type="Gramene" id="mRNA:HanXRQr2_Chr03g0124491">
    <property type="protein sequence ID" value="mRNA:HanXRQr2_Chr03g0124491"/>
    <property type="gene ID" value="HanXRQr2_Chr03g0124491"/>
</dbReference>
<feature type="compositionally biased region" description="Low complexity" evidence="1">
    <location>
        <begin position="75"/>
        <end position="86"/>
    </location>
</feature>
<dbReference type="GO" id="GO:0005635">
    <property type="term" value="C:nuclear envelope"/>
    <property type="evidence" value="ECO:0000318"/>
    <property type="project" value="GO_Central"/>
</dbReference>
<feature type="compositionally biased region" description="Acidic residues" evidence="1">
    <location>
        <begin position="87"/>
        <end position="101"/>
    </location>
</feature>
<dbReference type="PANTHER" id="PTHR33416:SF17">
    <property type="entry name" value="PROTEIN KAKU4"/>
    <property type="match status" value="1"/>
</dbReference>
<feature type="region of interest" description="Disordered" evidence="1">
    <location>
        <begin position="300"/>
        <end position="341"/>
    </location>
</feature>
<name>A0A251VBP0_HELAN</name>
<evidence type="ECO:0000256" key="1">
    <source>
        <dbReference type="SAM" id="MobiDB-lite"/>
    </source>
</evidence>
<proteinExistence type="predicted"/>
<dbReference type="InParanoid" id="A0A251VBP0"/>
<dbReference type="EMBL" id="MNCJ02000318">
    <property type="protein sequence ID" value="KAF5815565.1"/>
    <property type="molecule type" value="Genomic_DNA"/>
</dbReference>
<organism evidence="3 4">
    <name type="scientific">Helianthus annuus</name>
    <name type="common">Common sunflower</name>
    <dbReference type="NCBI Taxonomy" id="4232"/>
    <lineage>
        <taxon>Eukaryota</taxon>
        <taxon>Viridiplantae</taxon>
        <taxon>Streptophyta</taxon>
        <taxon>Embryophyta</taxon>
        <taxon>Tracheophyta</taxon>
        <taxon>Spermatophyta</taxon>
        <taxon>Magnoliopsida</taxon>
        <taxon>eudicotyledons</taxon>
        <taxon>Gunneridae</taxon>
        <taxon>Pentapetalae</taxon>
        <taxon>asterids</taxon>
        <taxon>campanulids</taxon>
        <taxon>Asterales</taxon>
        <taxon>Asteraceae</taxon>
        <taxon>Asteroideae</taxon>
        <taxon>Heliantheae alliance</taxon>
        <taxon>Heliantheae</taxon>
        <taxon>Helianthus</taxon>
    </lineage>
</organism>
<evidence type="ECO:0000313" key="2">
    <source>
        <dbReference type="EMBL" id="KAF5815565.1"/>
    </source>
</evidence>
<dbReference type="Proteomes" id="UP000215914">
    <property type="component" value="Chromosome 3"/>
</dbReference>
<accession>A0A251VBP0</accession>
<sequence>MDSGHQAAVYGGGGRSGGKILKRLPIAARNTPYDRLTAPLQPENPNWLNAFVFPAKFFSGGAGKLLSSVWNPKSWGSCSSSSSSSESDSDSEGGVEDDYEPDGNLHDDGAVINQNKGSSSGKSEILDLVEQLLMRERFSREECDRLIKILNLRVVDYSTREGMDAGPNNSNISNKMIMQARKMIKENPVGSSVISDLDNSIHGSKSLVTPNMDYHGSWNIQNEIQRLHSKAIQLLKPNIPFSLQSLKPCSSLPAIKEKKQMAEGKGFKDHKAGDDVNRVEGNSDMITEYAEVGYVIHASQGSSNTNYPTSTNETDSPSSKRAATRTRIYNTRSRSGRPLGK</sequence>
<protein>
    <submittedName>
        <fullName evidence="3">Uncharacterized protein</fullName>
    </submittedName>
</protein>
<dbReference type="OrthoDB" id="666185at2759"/>
<reference evidence="3" key="2">
    <citation type="submission" date="2017-02" db="EMBL/GenBank/DDBJ databases">
        <title>Sunflower complete genome.</title>
        <authorList>
            <person name="Langlade N."/>
            <person name="Munos S."/>
        </authorList>
    </citation>
    <scope>NUCLEOTIDE SEQUENCE [LARGE SCALE GENOMIC DNA]</scope>
    <source>
        <tissue evidence="3">Leaves</tissue>
    </source>
</reference>